<accession>A0A948X1K3</accession>
<dbReference type="Pfam" id="PF16193">
    <property type="entry name" value="AAA_assoc_2"/>
    <property type="match status" value="1"/>
</dbReference>
<feature type="domain" description="AAA+ ATPase" evidence="8">
    <location>
        <begin position="53"/>
        <end position="169"/>
    </location>
</feature>
<feature type="region of interest" description="Disordered" evidence="7">
    <location>
        <begin position="491"/>
        <end position="585"/>
    </location>
</feature>
<evidence type="ECO:0000256" key="4">
    <source>
        <dbReference type="ARBA" id="ARBA00022705"/>
    </source>
</evidence>
<feature type="compositionally biased region" description="Low complexity" evidence="7">
    <location>
        <begin position="547"/>
        <end position="567"/>
    </location>
</feature>
<evidence type="ECO:0000313" key="9">
    <source>
        <dbReference type="EMBL" id="MBU3844526.1"/>
    </source>
</evidence>
<comment type="function">
    <text evidence="1">DNA-dependent ATPase that plays important roles in cellular responses to stalled DNA replication processes.</text>
</comment>
<dbReference type="Gene3D" id="1.10.3710.10">
    <property type="entry name" value="DNA polymerase III clamp loader subunits, C-terminal domain"/>
    <property type="match status" value="1"/>
</dbReference>
<dbReference type="SMART" id="SM00382">
    <property type="entry name" value="AAA"/>
    <property type="match status" value="1"/>
</dbReference>
<keyword evidence="5" id="KW-0547">Nucleotide-binding</keyword>
<keyword evidence="4" id="KW-0235">DNA replication</keyword>
<reference evidence="9" key="1">
    <citation type="journal article" date="2021" name="PeerJ">
        <title>Extensive microbial diversity within the chicken gut microbiome revealed by metagenomics and culture.</title>
        <authorList>
            <person name="Gilroy R."/>
            <person name="Ravi A."/>
            <person name="Getino M."/>
            <person name="Pursley I."/>
            <person name="Horton D.L."/>
            <person name="Alikhan N.F."/>
            <person name="Baker D."/>
            <person name="Gharbi K."/>
            <person name="Hall N."/>
            <person name="Watson M."/>
            <person name="Adriaenssens E.M."/>
            <person name="Foster-Nyarko E."/>
            <person name="Jarju S."/>
            <person name="Secka A."/>
            <person name="Antonio M."/>
            <person name="Oren A."/>
            <person name="Chaudhuri R.R."/>
            <person name="La Ragione R."/>
            <person name="Hildebrand F."/>
            <person name="Pallen M.J."/>
        </authorList>
    </citation>
    <scope>NUCLEOTIDE SEQUENCE</scope>
    <source>
        <strain evidence="9">378</strain>
    </source>
</reference>
<dbReference type="InterPro" id="IPR021886">
    <property type="entry name" value="MgsA_C"/>
</dbReference>
<reference evidence="9" key="2">
    <citation type="submission" date="2021-04" db="EMBL/GenBank/DDBJ databases">
        <authorList>
            <person name="Gilroy R."/>
        </authorList>
    </citation>
    <scope>NUCLEOTIDE SEQUENCE</scope>
    <source>
        <strain evidence="9">378</strain>
    </source>
</reference>
<dbReference type="CDD" id="cd00009">
    <property type="entry name" value="AAA"/>
    <property type="match status" value="1"/>
</dbReference>
<evidence type="ECO:0000256" key="1">
    <source>
        <dbReference type="ARBA" id="ARBA00002393"/>
    </source>
</evidence>
<dbReference type="FunFam" id="3.40.50.300:FF:000137">
    <property type="entry name" value="Replication-associated recombination protein A"/>
    <property type="match status" value="1"/>
</dbReference>
<dbReference type="FunFam" id="1.20.272.10:FF:000001">
    <property type="entry name" value="Putative AAA family ATPase"/>
    <property type="match status" value="1"/>
</dbReference>
<dbReference type="GO" id="GO:0003677">
    <property type="term" value="F:DNA binding"/>
    <property type="evidence" value="ECO:0007669"/>
    <property type="project" value="InterPro"/>
</dbReference>
<dbReference type="GO" id="GO:0005524">
    <property type="term" value="F:ATP binding"/>
    <property type="evidence" value="ECO:0007669"/>
    <property type="project" value="UniProtKB-KW"/>
</dbReference>
<evidence type="ECO:0000256" key="3">
    <source>
        <dbReference type="ARBA" id="ARBA00020776"/>
    </source>
</evidence>
<proteinExistence type="inferred from homology"/>
<dbReference type="Pfam" id="PF00004">
    <property type="entry name" value="AAA"/>
    <property type="match status" value="1"/>
</dbReference>
<dbReference type="PANTHER" id="PTHR13779:SF7">
    <property type="entry name" value="ATPASE WRNIP1"/>
    <property type="match status" value="1"/>
</dbReference>
<keyword evidence="6" id="KW-0067">ATP-binding</keyword>
<dbReference type="Pfam" id="PF12002">
    <property type="entry name" value="MgsA_C"/>
    <property type="match status" value="1"/>
</dbReference>
<organism evidence="9 10">
    <name type="scientific">Candidatus Anaerobiospirillum pullicola</name>
    <dbReference type="NCBI Taxonomy" id="2838451"/>
    <lineage>
        <taxon>Bacteria</taxon>
        <taxon>Pseudomonadati</taxon>
        <taxon>Pseudomonadota</taxon>
        <taxon>Gammaproteobacteria</taxon>
        <taxon>Aeromonadales</taxon>
        <taxon>Succinivibrionaceae</taxon>
        <taxon>Anaerobiospirillum</taxon>
    </lineage>
</organism>
<dbReference type="InterPro" id="IPR008921">
    <property type="entry name" value="DNA_pol3_clamp-load_cplx_C"/>
</dbReference>
<name>A0A948X1K3_9GAMM</name>
<evidence type="ECO:0000259" key="8">
    <source>
        <dbReference type="SMART" id="SM00382"/>
    </source>
</evidence>
<evidence type="ECO:0000256" key="2">
    <source>
        <dbReference type="ARBA" id="ARBA00008959"/>
    </source>
</evidence>
<dbReference type="SUPFAM" id="SSF48019">
    <property type="entry name" value="post-AAA+ oligomerization domain-like"/>
    <property type="match status" value="1"/>
</dbReference>
<evidence type="ECO:0000256" key="5">
    <source>
        <dbReference type="ARBA" id="ARBA00022741"/>
    </source>
</evidence>
<dbReference type="InterPro" id="IPR003959">
    <property type="entry name" value="ATPase_AAA_core"/>
</dbReference>
<dbReference type="EMBL" id="JAHLFE010000132">
    <property type="protein sequence ID" value="MBU3844526.1"/>
    <property type="molecule type" value="Genomic_DNA"/>
</dbReference>
<dbReference type="AlphaFoldDB" id="A0A948X1K3"/>
<protein>
    <recommendedName>
        <fullName evidence="3">Replication-associated recombination protein A</fullName>
    </recommendedName>
</protein>
<dbReference type="PANTHER" id="PTHR13779">
    <property type="entry name" value="WERNER HELICASE-INTERACTING PROTEIN 1 FAMILY MEMBER"/>
    <property type="match status" value="1"/>
</dbReference>
<dbReference type="Gene3D" id="3.40.50.300">
    <property type="entry name" value="P-loop containing nucleotide triphosphate hydrolases"/>
    <property type="match status" value="1"/>
</dbReference>
<dbReference type="CDD" id="cd18139">
    <property type="entry name" value="HLD_clamp_RarA"/>
    <property type="match status" value="1"/>
</dbReference>
<dbReference type="Gene3D" id="1.10.8.60">
    <property type="match status" value="1"/>
</dbReference>
<dbReference type="GO" id="GO:0016887">
    <property type="term" value="F:ATP hydrolysis activity"/>
    <property type="evidence" value="ECO:0007669"/>
    <property type="project" value="InterPro"/>
</dbReference>
<comment type="similarity">
    <text evidence="2">Belongs to the AAA ATPase family. RarA/MGS1/WRNIP1 subfamily.</text>
</comment>
<dbReference type="GO" id="GO:0000731">
    <property type="term" value="P:DNA synthesis involved in DNA repair"/>
    <property type="evidence" value="ECO:0007669"/>
    <property type="project" value="TreeGrafter"/>
</dbReference>
<dbReference type="InterPro" id="IPR051314">
    <property type="entry name" value="AAA_ATPase_RarA/MGS1/WRNIP1"/>
</dbReference>
<dbReference type="Gene3D" id="1.20.272.10">
    <property type="match status" value="1"/>
</dbReference>
<dbReference type="Proteomes" id="UP000733611">
    <property type="component" value="Unassembled WGS sequence"/>
</dbReference>
<feature type="compositionally biased region" description="Low complexity" evidence="7">
    <location>
        <begin position="491"/>
        <end position="509"/>
    </location>
</feature>
<dbReference type="GO" id="GO:0006261">
    <property type="term" value="P:DNA-templated DNA replication"/>
    <property type="evidence" value="ECO:0007669"/>
    <property type="project" value="TreeGrafter"/>
</dbReference>
<evidence type="ECO:0000313" key="10">
    <source>
        <dbReference type="Proteomes" id="UP000733611"/>
    </source>
</evidence>
<evidence type="ECO:0000256" key="6">
    <source>
        <dbReference type="ARBA" id="ARBA00022840"/>
    </source>
</evidence>
<dbReference type="SUPFAM" id="SSF52540">
    <property type="entry name" value="P-loop containing nucleoside triphosphate hydrolases"/>
    <property type="match status" value="1"/>
</dbReference>
<comment type="caution">
    <text evidence="9">The sequence shown here is derived from an EMBL/GenBank/DDBJ whole genome shotgun (WGS) entry which is preliminary data.</text>
</comment>
<dbReference type="GO" id="GO:0017116">
    <property type="term" value="F:single-stranded DNA helicase activity"/>
    <property type="evidence" value="ECO:0007669"/>
    <property type="project" value="TreeGrafter"/>
</dbReference>
<dbReference type="InterPro" id="IPR027417">
    <property type="entry name" value="P-loop_NTPase"/>
</dbReference>
<gene>
    <name evidence="9" type="ORF">H9847_06630</name>
</gene>
<dbReference type="GO" id="GO:0008047">
    <property type="term" value="F:enzyme activator activity"/>
    <property type="evidence" value="ECO:0007669"/>
    <property type="project" value="TreeGrafter"/>
</dbReference>
<dbReference type="InterPro" id="IPR003593">
    <property type="entry name" value="AAA+_ATPase"/>
</dbReference>
<sequence>MVYGNALVDENAEFDPLAPLAARLRPRNIDEYIGQSHLLGEGKPLRQALERGRCYSMIFWGPPGVGKTTLAFLIARSVDATLEQISAVSAGIKDIREAITRAQERKRHGRRTILFVDEVHRFNKAQQDAFLPYIENGTITFIGATTENPSFQVNQALLSRARIFVLKALTAEELNKLIDWALTSERGLKHERLVFDDKVRQALIDLAGGDARHLLTTLEMLADDAAPLADGRKIITYAMVGAVAGRRIIKYDKGGDAFYDLISAFHKSVRGSNPDAALYWYARILEAGGDPLYVARRILAIATEDVGLADPQAMQVALNAWDIFTRVGEAEGERAIAEAAVYMALAPKSNHLYTAFHQARADASSLPSFEVPLYLRNAPTKLMESLGYHRGYRYAHDYPGAYAAGECFMPEELDGRRYYEPSDRGFEGVLGQTLNYLRYQDAQAPLEMRRYPPQHAEMMQSNLQCYHPELFAEQQLAAPTAETQAAFSGTTRGMQTNQGGGMQNTHGNNRPQDGVQQPPLGRDHPYQAPMAGAVNAQPHPQSHSRAQSQDMQGQQGMEQQPMQQQPQHNAGMPSGSMPWNGPDDY</sequence>
<evidence type="ECO:0000256" key="7">
    <source>
        <dbReference type="SAM" id="MobiDB-lite"/>
    </source>
</evidence>
<dbReference type="InterPro" id="IPR032423">
    <property type="entry name" value="AAA_assoc_2"/>
</dbReference>